<dbReference type="Proteomes" id="UP001221838">
    <property type="component" value="Unassembled WGS sequence"/>
</dbReference>
<dbReference type="SMART" id="SM00100">
    <property type="entry name" value="cNMP"/>
    <property type="match status" value="1"/>
</dbReference>
<evidence type="ECO:0000256" key="2">
    <source>
        <dbReference type="ARBA" id="ARBA00022448"/>
    </source>
</evidence>
<dbReference type="InterPro" id="IPR018490">
    <property type="entry name" value="cNMP-bd_dom_sf"/>
</dbReference>
<comment type="subcellular location">
    <subcellularLocation>
        <location evidence="1">Membrane</location>
        <topology evidence="1">Multi-pass membrane protein</topology>
    </subcellularLocation>
</comment>
<name>A0ABT5DF30_9BACT</name>
<dbReference type="PROSITE" id="PS00889">
    <property type="entry name" value="CNMP_BINDING_2"/>
    <property type="match status" value="1"/>
</dbReference>
<evidence type="ECO:0000313" key="11">
    <source>
        <dbReference type="Proteomes" id="UP001221838"/>
    </source>
</evidence>
<organism evidence="10 11">
    <name type="scientific">Stigmatella ashevillensis</name>
    <dbReference type="NCBI Taxonomy" id="2995309"/>
    <lineage>
        <taxon>Bacteria</taxon>
        <taxon>Pseudomonadati</taxon>
        <taxon>Myxococcota</taxon>
        <taxon>Myxococcia</taxon>
        <taxon>Myxococcales</taxon>
        <taxon>Cystobacterineae</taxon>
        <taxon>Archangiaceae</taxon>
        <taxon>Stigmatella</taxon>
    </lineage>
</organism>
<evidence type="ECO:0000256" key="3">
    <source>
        <dbReference type="ARBA" id="ARBA00022692"/>
    </source>
</evidence>
<keyword evidence="4" id="KW-1133">Transmembrane helix</keyword>
<dbReference type="PANTHER" id="PTHR45638:SF11">
    <property type="entry name" value="CYCLIC NUCLEOTIDE-GATED CATION CHANNEL SUBUNIT A"/>
    <property type="match status" value="1"/>
</dbReference>
<evidence type="ECO:0000256" key="1">
    <source>
        <dbReference type="ARBA" id="ARBA00004141"/>
    </source>
</evidence>
<dbReference type="InterPro" id="IPR000595">
    <property type="entry name" value="cNMP-bd_dom"/>
</dbReference>
<feature type="domain" description="Cyclic nucleotide-binding" evidence="9">
    <location>
        <begin position="279"/>
        <end position="398"/>
    </location>
</feature>
<evidence type="ECO:0000259" key="9">
    <source>
        <dbReference type="PROSITE" id="PS50042"/>
    </source>
</evidence>
<dbReference type="EMBL" id="JAQNDM010000002">
    <property type="protein sequence ID" value="MDC0711408.1"/>
    <property type="molecule type" value="Genomic_DNA"/>
</dbReference>
<evidence type="ECO:0000313" key="10">
    <source>
        <dbReference type="EMBL" id="MDC0711408.1"/>
    </source>
</evidence>
<dbReference type="InterPro" id="IPR050866">
    <property type="entry name" value="CNG_cation_channel"/>
</dbReference>
<dbReference type="RefSeq" id="WP_272141362.1">
    <property type="nucleotide sequence ID" value="NZ_JAQNDM010000002.1"/>
</dbReference>
<reference evidence="10 11" key="1">
    <citation type="submission" date="2022-11" db="EMBL/GenBank/DDBJ databases">
        <title>Minimal conservation of predation-associated metabolite biosynthetic gene clusters underscores biosynthetic potential of Myxococcota including descriptions for ten novel species: Archangium lansinium sp. nov., Myxococcus landrumus sp. nov., Nannocystis bai.</title>
        <authorList>
            <person name="Ahearne A."/>
            <person name="Stevens C."/>
            <person name="Dowd S."/>
        </authorList>
    </citation>
    <scope>NUCLEOTIDE SEQUENCE [LARGE SCALE GENOMIC DNA]</scope>
    <source>
        <strain evidence="10 11">NCWAL01</strain>
    </source>
</reference>
<keyword evidence="5" id="KW-0406">Ion transport</keyword>
<evidence type="ECO:0000256" key="4">
    <source>
        <dbReference type="ARBA" id="ARBA00022989"/>
    </source>
</evidence>
<dbReference type="Pfam" id="PF00027">
    <property type="entry name" value="cNMP_binding"/>
    <property type="match status" value="1"/>
</dbReference>
<dbReference type="InterPro" id="IPR018488">
    <property type="entry name" value="cNMP-bd_CS"/>
</dbReference>
<keyword evidence="2" id="KW-0813">Transport</keyword>
<gene>
    <name evidence="10" type="ORF">POL68_23255</name>
</gene>
<dbReference type="SUPFAM" id="SSF51206">
    <property type="entry name" value="cAMP-binding domain-like"/>
    <property type="match status" value="1"/>
</dbReference>
<dbReference type="CDD" id="cd00038">
    <property type="entry name" value="CAP_ED"/>
    <property type="match status" value="1"/>
</dbReference>
<keyword evidence="7" id="KW-1071">Ligand-gated ion channel</keyword>
<proteinExistence type="predicted"/>
<evidence type="ECO:0000256" key="5">
    <source>
        <dbReference type="ARBA" id="ARBA00023065"/>
    </source>
</evidence>
<dbReference type="PANTHER" id="PTHR45638">
    <property type="entry name" value="CYCLIC NUCLEOTIDE-GATED CATION CHANNEL SUBUNIT A"/>
    <property type="match status" value="1"/>
</dbReference>
<protein>
    <submittedName>
        <fullName evidence="10">Cyclic nucleotide-binding domain-containing protein</fullName>
    </submittedName>
</protein>
<keyword evidence="8" id="KW-0407">Ion channel</keyword>
<keyword evidence="6" id="KW-0472">Membrane</keyword>
<keyword evidence="11" id="KW-1185">Reference proteome</keyword>
<accession>A0ABT5DF30</accession>
<dbReference type="PROSITE" id="PS50042">
    <property type="entry name" value="CNMP_BINDING_3"/>
    <property type="match status" value="1"/>
</dbReference>
<evidence type="ECO:0000256" key="6">
    <source>
        <dbReference type="ARBA" id="ARBA00023136"/>
    </source>
</evidence>
<evidence type="ECO:0000256" key="7">
    <source>
        <dbReference type="ARBA" id="ARBA00023286"/>
    </source>
</evidence>
<sequence>MSRITSTDVIRPHSLSAEQRQQLTDSLYAVHRQIFDGVDRESFAQYVIGSKAEHTWLLLHKNAAGDIVGYFALHLFEKQLGGEPLAVFRAEAGSLRAYRGGNVNARFWMERVVRYVLGHPGRRVFYLGALVHPSSYSLFARHCGEVWPRPGKETPPALLSFMAALASEFGLEPVDPARPLVRQVGWCTREPEVESEYWKHCDKPEVRYFLESNPGYGEGHGLVTVVPITLDNLLSITRSLLGRRLRQSLEKLTAQVQRAWPRTRPRFAQDVQQLHRVPFLAHLDETTLRGLAAHAERHVLPAGQPVFHAGNACDGLYLIERGAVYVLTPADSGETLVDELGRGAVFGEGSLLTGERRSASIRTATASTLVRLPQSALLPLMQKDRRLREGLWKTFAERRFDDLARGLERYGHLGRKNRLDLFRHGEPRELAPRQWHALEAGTHLFVPVGRVDVEHEGLVVSQQGSLLMELRRPLRVKAQETTRLFVLKQAARQDEQDASLPLAA</sequence>
<dbReference type="InterPro" id="IPR014710">
    <property type="entry name" value="RmlC-like_jellyroll"/>
</dbReference>
<keyword evidence="3" id="KW-0812">Transmembrane</keyword>
<dbReference type="Gene3D" id="2.60.120.10">
    <property type="entry name" value="Jelly Rolls"/>
    <property type="match status" value="1"/>
</dbReference>
<comment type="caution">
    <text evidence="10">The sequence shown here is derived from an EMBL/GenBank/DDBJ whole genome shotgun (WGS) entry which is preliminary data.</text>
</comment>
<evidence type="ECO:0000256" key="8">
    <source>
        <dbReference type="ARBA" id="ARBA00023303"/>
    </source>
</evidence>